<reference evidence="1" key="1">
    <citation type="journal article" date="2015" name="Nat. Genet.">
        <title>The pineapple genome and the evolution of CAM photosynthesis.</title>
        <authorList>
            <person name="Ming R."/>
            <person name="VanBuren R."/>
            <person name="Wai C.M."/>
            <person name="Tang H."/>
            <person name="Schatz M.C."/>
            <person name="Bowers J.E."/>
            <person name="Lyons E."/>
            <person name="Wang M.L."/>
            <person name="Chen J."/>
            <person name="Biggers E."/>
            <person name="Zhang J."/>
            <person name="Huang L."/>
            <person name="Zhang L."/>
            <person name="Miao W."/>
            <person name="Zhang J."/>
            <person name="Ye Z."/>
            <person name="Miao C."/>
            <person name="Lin Z."/>
            <person name="Wang H."/>
            <person name="Zhou H."/>
            <person name="Yim W.C."/>
            <person name="Priest H.D."/>
            <person name="Zheng C."/>
            <person name="Woodhouse M."/>
            <person name="Edger P.P."/>
            <person name="Guyot R."/>
            <person name="Guo H.B."/>
            <person name="Guo H."/>
            <person name="Zheng G."/>
            <person name="Singh R."/>
            <person name="Sharma A."/>
            <person name="Min X."/>
            <person name="Zheng Y."/>
            <person name="Lee H."/>
            <person name="Gurtowski J."/>
            <person name="Sedlazeck F.J."/>
            <person name="Harkess A."/>
            <person name="McKain M.R."/>
            <person name="Liao Z."/>
            <person name="Fang J."/>
            <person name="Liu J."/>
            <person name="Zhang X."/>
            <person name="Zhang Q."/>
            <person name="Hu W."/>
            <person name="Qin Y."/>
            <person name="Wang K."/>
            <person name="Chen L.Y."/>
            <person name="Shirley N."/>
            <person name="Lin Y.R."/>
            <person name="Liu L.Y."/>
            <person name="Hernandez A.G."/>
            <person name="Wright C.L."/>
            <person name="Bulone V."/>
            <person name="Tuskan G.A."/>
            <person name="Heath K."/>
            <person name="Zee F."/>
            <person name="Moore P.H."/>
            <person name="Sunkar R."/>
            <person name="Leebens-Mack J.H."/>
            <person name="Mockler T."/>
            <person name="Bennetzen J.L."/>
            <person name="Freeling M."/>
            <person name="Sankoff D."/>
            <person name="Paterson A.H."/>
            <person name="Zhu X."/>
            <person name="Yang X."/>
            <person name="Smith J.A."/>
            <person name="Cushman J.C."/>
            <person name="Paull R.E."/>
            <person name="Yu Q."/>
        </authorList>
    </citation>
    <scope>NUCLEOTIDE SEQUENCE [LARGE SCALE GENOMIC DNA]</scope>
    <source>
        <strain evidence="1">cv. F153</strain>
    </source>
</reference>
<dbReference type="Proteomes" id="UP000515123">
    <property type="component" value="Linkage group 5"/>
</dbReference>
<sequence length="110" mass="12095">MGPPVELSFVEGEGDATGAEGSSSAQLARGHEAGVGVRRLGFLRRRSIWRKVVSFVPTKIRSIVLLNVLSVIFDRRMDYADRPAGARSDVGIRRYLGNQLAFQVLCGHRL</sequence>
<proteinExistence type="predicted"/>
<dbReference type="GeneID" id="109710182"/>
<evidence type="ECO:0000313" key="2">
    <source>
        <dbReference type="RefSeq" id="XP_020088250.1"/>
    </source>
</evidence>
<dbReference type="RefSeq" id="XP_020088250.1">
    <property type="nucleotide sequence ID" value="XM_020232661.1"/>
</dbReference>
<gene>
    <name evidence="2" type="primary">LOC109710182</name>
</gene>
<evidence type="ECO:0000313" key="1">
    <source>
        <dbReference type="Proteomes" id="UP000515123"/>
    </source>
</evidence>
<protein>
    <submittedName>
        <fullName evidence="2">Uncharacterized protein LOC109710182</fullName>
    </submittedName>
</protein>
<organism evidence="1 2">
    <name type="scientific">Ananas comosus</name>
    <name type="common">Pineapple</name>
    <name type="synonym">Ananas ananas</name>
    <dbReference type="NCBI Taxonomy" id="4615"/>
    <lineage>
        <taxon>Eukaryota</taxon>
        <taxon>Viridiplantae</taxon>
        <taxon>Streptophyta</taxon>
        <taxon>Embryophyta</taxon>
        <taxon>Tracheophyta</taxon>
        <taxon>Spermatophyta</taxon>
        <taxon>Magnoliopsida</taxon>
        <taxon>Liliopsida</taxon>
        <taxon>Poales</taxon>
        <taxon>Bromeliaceae</taxon>
        <taxon>Bromelioideae</taxon>
        <taxon>Ananas</taxon>
    </lineage>
</organism>
<dbReference type="AlphaFoldDB" id="A0A6P5F4Q7"/>
<name>A0A6P5F4Q7_ANACO</name>
<reference evidence="2" key="2">
    <citation type="submission" date="2025-08" db="UniProtKB">
        <authorList>
            <consortium name="RefSeq"/>
        </authorList>
    </citation>
    <scope>IDENTIFICATION</scope>
    <source>
        <tissue evidence="2">Leaf</tissue>
    </source>
</reference>
<keyword evidence="1" id="KW-1185">Reference proteome</keyword>
<accession>A0A6P5F4Q7</accession>